<evidence type="ECO:0000256" key="5">
    <source>
        <dbReference type="ARBA" id="ARBA00022989"/>
    </source>
</evidence>
<dbReference type="InterPro" id="IPR001610">
    <property type="entry name" value="PAC"/>
</dbReference>
<dbReference type="InterPro" id="IPR011701">
    <property type="entry name" value="MFS"/>
</dbReference>
<feature type="transmembrane region" description="Helical" evidence="8">
    <location>
        <begin position="343"/>
        <end position="368"/>
    </location>
</feature>
<dbReference type="InterPro" id="IPR036259">
    <property type="entry name" value="MFS_trans_sf"/>
</dbReference>
<evidence type="ECO:0000256" key="6">
    <source>
        <dbReference type="ARBA" id="ARBA00023063"/>
    </source>
</evidence>
<dbReference type="PROSITE" id="PS50112">
    <property type="entry name" value="PAS"/>
    <property type="match status" value="1"/>
</dbReference>
<dbReference type="EMBL" id="AGIP01000006">
    <property type="protein sequence ID" value="EHB64042.1"/>
    <property type="molecule type" value="Genomic_DNA"/>
</dbReference>
<evidence type="ECO:0000256" key="2">
    <source>
        <dbReference type="ARBA" id="ARBA00008432"/>
    </source>
</evidence>
<sequence>MELGIHDTKAIHFSREKVMGMIKKMQLPLQTMNLVLGFMVWVIISALLPFIREDIPVPADRVAILTAIPVVLGSVLRIPLGYYANIVGARVVFIVSFIALLFPVYLISSASTFTHLVIGGLFLGIGGAVFSVGVTSLPKYYAKEKLGLVNGIYGMGNLGTAVTTFAAPVIATQIGWSKTVQLYLVLLLIFAGLNVFLGDRKEVMVRTPIMEQIRGVYKNDKLWYFSLFYFITFGSFVAFTVYLPNFLVTHFELAKVDAGLRTAGFILLATLMRPIGGFLADKFKPLFLLMGVFIGLTVAAILLAFSPSIGLYTVGCLTIAVGAGLGNGIIFKLVPLYFNKQAGIVNGIVSMMGGLGGFFPPLMLSFIHSVTGQYAIGFMALSQVALASFIIVVWMYFQDKLSVSSKVFNSTGQGILVTDPNGKIHAVNPAFTALTGYTEEEVVGRNPSILKSGRQSKDFYTEMWTEIAERGSWQGEIWNRRKNGEEYLELLTINAVKDETGDIIHYVGTFSDITEQAAAGRATARTT</sequence>
<dbReference type="InterPro" id="IPR000700">
    <property type="entry name" value="PAS-assoc_C"/>
</dbReference>
<dbReference type="PATRIC" id="fig|743719.3.peg.3189"/>
<dbReference type="CDD" id="cd17341">
    <property type="entry name" value="MFS_NRT2_like"/>
    <property type="match status" value="1"/>
</dbReference>
<dbReference type="AlphaFoldDB" id="G4HG31"/>
<evidence type="ECO:0000259" key="9">
    <source>
        <dbReference type="PROSITE" id="PS50112"/>
    </source>
</evidence>
<dbReference type="NCBIfam" id="TIGR00229">
    <property type="entry name" value="sensory_box"/>
    <property type="match status" value="1"/>
</dbReference>
<dbReference type="CDD" id="cd00130">
    <property type="entry name" value="PAS"/>
    <property type="match status" value="1"/>
</dbReference>
<organism evidence="12 13">
    <name type="scientific">Paenibacillus lactis 154</name>
    <dbReference type="NCBI Taxonomy" id="743719"/>
    <lineage>
        <taxon>Bacteria</taxon>
        <taxon>Bacillati</taxon>
        <taxon>Bacillota</taxon>
        <taxon>Bacilli</taxon>
        <taxon>Bacillales</taxon>
        <taxon>Paenibacillaceae</taxon>
        <taxon>Paenibacillus</taxon>
    </lineage>
</organism>
<dbReference type="Pfam" id="PF13426">
    <property type="entry name" value="PAS_9"/>
    <property type="match status" value="1"/>
</dbReference>
<feature type="domain" description="PAS" evidence="9">
    <location>
        <begin position="406"/>
        <end position="446"/>
    </location>
</feature>
<gene>
    <name evidence="12" type="ORF">PaelaDRAFT_3156</name>
</gene>
<proteinExistence type="inferred from homology"/>
<evidence type="ECO:0000259" key="10">
    <source>
        <dbReference type="PROSITE" id="PS50113"/>
    </source>
</evidence>
<dbReference type="eggNOG" id="COG2223">
    <property type="taxonomic scope" value="Bacteria"/>
</dbReference>
<evidence type="ECO:0000313" key="12">
    <source>
        <dbReference type="EMBL" id="EHB64042.1"/>
    </source>
</evidence>
<evidence type="ECO:0000313" key="13">
    <source>
        <dbReference type="Proteomes" id="UP000003891"/>
    </source>
</evidence>
<dbReference type="SMART" id="SM00091">
    <property type="entry name" value="PAS"/>
    <property type="match status" value="1"/>
</dbReference>
<dbReference type="PANTHER" id="PTHR23515">
    <property type="entry name" value="HIGH-AFFINITY NITRATE TRANSPORTER 2.3"/>
    <property type="match status" value="1"/>
</dbReference>
<feature type="transmembrane region" description="Helical" evidence="8">
    <location>
        <begin position="31"/>
        <end position="51"/>
    </location>
</feature>
<feature type="transmembrane region" description="Helical" evidence="8">
    <location>
        <begin position="146"/>
        <end position="174"/>
    </location>
</feature>
<evidence type="ECO:0000256" key="4">
    <source>
        <dbReference type="ARBA" id="ARBA00022692"/>
    </source>
</evidence>
<dbReference type="SMART" id="SM00086">
    <property type="entry name" value="PAC"/>
    <property type="match status" value="1"/>
</dbReference>
<feature type="domain" description="PAC" evidence="10">
    <location>
        <begin position="473"/>
        <end position="525"/>
    </location>
</feature>
<dbReference type="Gene3D" id="1.20.1250.20">
    <property type="entry name" value="MFS general substrate transporter like domains"/>
    <property type="match status" value="2"/>
</dbReference>
<keyword evidence="5 8" id="KW-1133">Transmembrane helix</keyword>
<evidence type="ECO:0000259" key="11">
    <source>
        <dbReference type="PROSITE" id="PS50850"/>
    </source>
</evidence>
<dbReference type="InterPro" id="IPR035965">
    <property type="entry name" value="PAS-like_dom_sf"/>
</dbReference>
<dbReference type="SUPFAM" id="SSF55785">
    <property type="entry name" value="PYP-like sensor domain (PAS domain)"/>
    <property type="match status" value="1"/>
</dbReference>
<feature type="domain" description="Major facilitator superfamily (MFS) profile" evidence="11">
    <location>
        <begin position="25"/>
        <end position="400"/>
    </location>
</feature>
<feature type="transmembrane region" description="Helical" evidence="8">
    <location>
        <begin position="222"/>
        <end position="243"/>
    </location>
</feature>
<feature type="transmembrane region" description="Helical" evidence="8">
    <location>
        <begin position="263"/>
        <end position="280"/>
    </location>
</feature>
<comment type="similarity">
    <text evidence="2">Belongs to the major facilitator superfamily. Nitrate/nitrite porter (TC 2.A.1.8) family.</text>
</comment>
<feature type="transmembrane region" description="Helical" evidence="8">
    <location>
        <begin position="63"/>
        <end position="80"/>
    </location>
</feature>
<dbReference type="PROSITE" id="PS50850">
    <property type="entry name" value="MFS"/>
    <property type="match status" value="1"/>
</dbReference>
<keyword evidence="4 8" id="KW-0812">Transmembrane</keyword>
<dbReference type="Proteomes" id="UP000003891">
    <property type="component" value="Unassembled WGS sequence"/>
</dbReference>
<dbReference type="GO" id="GO:0042128">
    <property type="term" value="P:nitrate assimilation"/>
    <property type="evidence" value="ECO:0007669"/>
    <property type="project" value="UniProtKB-KW"/>
</dbReference>
<dbReference type="PROSITE" id="PS50113">
    <property type="entry name" value="PAC"/>
    <property type="match status" value="1"/>
</dbReference>
<dbReference type="STRING" id="743719.PaelaDRAFT_3156"/>
<feature type="transmembrane region" description="Helical" evidence="8">
    <location>
        <begin position="311"/>
        <end position="331"/>
    </location>
</feature>
<comment type="subcellular location">
    <subcellularLocation>
        <location evidence="1">Cell membrane</location>
        <topology evidence="1">Multi-pass membrane protein</topology>
    </subcellularLocation>
</comment>
<evidence type="ECO:0000256" key="7">
    <source>
        <dbReference type="ARBA" id="ARBA00023136"/>
    </source>
</evidence>
<name>G4HG31_9BACL</name>
<feature type="transmembrane region" description="Helical" evidence="8">
    <location>
        <begin position="374"/>
        <end position="397"/>
    </location>
</feature>
<keyword evidence="6" id="KW-0534">Nitrate assimilation</keyword>
<dbReference type="GO" id="GO:0015112">
    <property type="term" value="F:nitrate transmembrane transporter activity"/>
    <property type="evidence" value="ECO:0007669"/>
    <property type="project" value="InterPro"/>
</dbReference>
<feature type="transmembrane region" description="Helical" evidence="8">
    <location>
        <begin position="287"/>
        <end position="305"/>
    </location>
</feature>
<dbReference type="GO" id="GO:0005886">
    <property type="term" value="C:plasma membrane"/>
    <property type="evidence" value="ECO:0007669"/>
    <property type="project" value="UniProtKB-SubCell"/>
</dbReference>
<dbReference type="InterPro" id="IPR000014">
    <property type="entry name" value="PAS"/>
</dbReference>
<evidence type="ECO:0000256" key="3">
    <source>
        <dbReference type="ARBA" id="ARBA00022448"/>
    </source>
</evidence>
<feature type="transmembrane region" description="Helical" evidence="8">
    <location>
        <begin position="113"/>
        <end position="134"/>
    </location>
</feature>
<keyword evidence="7 8" id="KW-0472">Membrane</keyword>
<feature type="transmembrane region" description="Helical" evidence="8">
    <location>
        <begin position="180"/>
        <end position="197"/>
    </location>
</feature>
<dbReference type="SUPFAM" id="SSF103473">
    <property type="entry name" value="MFS general substrate transporter"/>
    <property type="match status" value="1"/>
</dbReference>
<dbReference type="Pfam" id="PF07690">
    <property type="entry name" value="MFS_1"/>
    <property type="match status" value="1"/>
</dbReference>
<dbReference type="InterPro" id="IPR020846">
    <property type="entry name" value="MFS_dom"/>
</dbReference>
<reference evidence="12 13" key="1">
    <citation type="submission" date="2011-09" db="EMBL/GenBank/DDBJ databases">
        <title>The draft genome of Paenibacillus lactis 154.</title>
        <authorList>
            <consortium name="US DOE Joint Genome Institute (JGI-PGF)"/>
            <person name="Lucas S."/>
            <person name="Han J."/>
            <person name="Lapidus A."/>
            <person name="Cheng J.-F."/>
            <person name="Goodwin L."/>
            <person name="Pitluck S."/>
            <person name="Peters L."/>
            <person name="Land M.L."/>
            <person name="Hauser L."/>
            <person name="Siebers A."/>
            <person name="Thelen M."/>
            <person name="Hugenholtz P."/>
            <person name="Allgaier M."/>
            <person name="Woyke T.J."/>
        </authorList>
    </citation>
    <scope>NUCLEOTIDE SEQUENCE [LARGE SCALE GENOMIC DNA]</scope>
    <source>
        <strain evidence="12 13">154</strain>
    </source>
</reference>
<dbReference type="Gene3D" id="3.30.450.20">
    <property type="entry name" value="PAS domain"/>
    <property type="match status" value="1"/>
</dbReference>
<feature type="transmembrane region" description="Helical" evidence="8">
    <location>
        <begin position="87"/>
        <end position="107"/>
    </location>
</feature>
<dbReference type="InterPro" id="IPR044772">
    <property type="entry name" value="NO3_transporter"/>
</dbReference>
<evidence type="ECO:0000256" key="8">
    <source>
        <dbReference type="SAM" id="Phobius"/>
    </source>
</evidence>
<accession>G4HG31</accession>
<evidence type="ECO:0000256" key="1">
    <source>
        <dbReference type="ARBA" id="ARBA00004651"/>
    </source>
</evidence>
<protein>
    <submittedName>
        <fullName evidence="12">Putative PAS/PAC sensor protein</fullName>
    </submittedName>
</protein>
<keyword evidence="3" id="KW-0813">Transport</keyword>